<evidence type="ECO:0000313" key="2">
    <source>
        <dbReference type="EMBL" id="ARV76866.1"/>
    </source>
</evidence>
<dbReference type="InterPro" id="IPR024413">
    <property type="entry name" value="Phage_phiKZ_Orf92_int-head"/>
</dbReference>
<dbReference type="Proteomes" id="UP000225448">
    <property type="component" value="Segment"/>
</dbReference>
<organism evidence="2 3">
    <name type="scientific">Pseudomonas phage Phabio</name>
    <dbReference type="NCBI Taxonomy" id="2006668"/>
    <lineage>
        <taxon>Viruses</taxon>
        <taxon>Duplodnaviria</taxon>
        <taxon>Heunggongvirae</taxon>
        <taxon>Uroviricota</taxon>
        <taxon>Caudoviricetes</taxon>
        <taxon>Chimalliviridae</taxon>
        <taxon>Phabiovirus</taxon>
        <taxon>Phabiovirus phabio</taxon>
    </lineage>
</organism>
<gene>
    <name evidence="2" type="ORF">PHABIO_235</name>
</gene>
<evidence type="ECO:0000313" key="3">
    <source>
        <dbReference type="Proteomes" id="UP000225448"/>
    </source>
</evidence>
<proteinExistence type="predicted"/>
<keyword evidence="3" id="KW-1185">Reference proteome</keyword>
<accession>A0A1Y0SYY2</accession>
<evidence type="ECO:0000256" key="1">
    <source>
        <dbReference type="SAM" id="MobiDB-lite"/>
    </source>
</evidence>
<dbReference type="EMBL" id="MF042360">
    <property type="protein sequence ID" value="ARV76866.1"/>
    <property type="molecule type" value="Genomic_DNA"/>
</dbReference>
<dbReference type="Pfam" id="PF12699">
    <property type="entry name" value="phiKZ_IP"/>
    <property type="match status" value="1"/>
</dbReference>
<sequence>MSAIENFNQAITDYDQVQRLRLSMERYADALNGRTEYKGAVADVIQLSLESIDPELNIKEGSAITLRALKEAVKVAAKAAAEIIAYIWNTLKALYIKFTGSIRQVRRNQVGISKRIGALGSKTTYEKMAVAGVQRLSLDGEFVGTEVTNLDHIRSTTDYILNIYPKSIIKISRETSRGFLNTFDNMEGASTREVAEACLEQVADILQRSFRPPPGHRPASPRELPSGERDLNRGEILPGNVAFLFTTPETVARQLRGNPKDPAEVLEKGFVMQFSELQLNVADRSEREIEVPSVEKLKELNDMISRILNLAERGEDGIKDFSSVKTVVDDAIRQIADRTTEQDSKPAADTVLHLIGVISKKLAEPMGHYTHWLAVTLNVYLTFIGHCIDHYERQGV</sequence>
<reference evidence="2 3" key="1">
    <citation type="submission" date="2017-05" db="EMBL/GenBank/DDBJ databases">
        <authorList>
            <person name="Song R."/>
            <person name="Chenine A.L."/>
            <person name="Ruprecht R.M."/>
        </authorList>
    </citation>
    <scope>NUCLEOTIDE SEQUENCE [LARGE SCALE GENOMIC DNA]</scope>
</reference>
<feature type="region of interest" description="Disordered" evidence="1">
    <location>
        <begin position="209"/>
        <end position="231"/>
    </location>
</feature>
<name>A0A1Y0SYY2_9CAUD</name>
<protein>
    <submittedName>
        <fullName evidence="2">Virion structural protein</fullName>
    </submittedName>
</protein>